<dbReference type="EMBL" id="RCHU02000002">
    <property type="protein sequence ID" value="KAL3603265.1"/>
    <property type="molecule type" value="Genomic_DNA"/>
</dbReference>
<organism evidence="1 2">
    <name type="scientific">Populus alba</name>
    <name type="common">White poplar</name>
    <dbReference type="NCBI Taxonomy" id="43335"/>
    <lineage>
        <taxon>Eukaryota</taxon>
        <taxon>Viridiplantae</taxon>
        <taxon>Streptophyta</taxon>
        <taxon>Embryophyta</taxon>
        <taxon>Tracheophyta</taxon>
        <taxon>Spermatophyta</taxon>
        <taxon>Magnoliopsida</taxon>
        <taxon>eudicotyledons</taxon>
        <taxon>Gunneridae</taxon>
        <taxon>Pentapetalae</taxon>
        <taxon>rosids</taxon>
        <taxon>fabids</taxon>
        <taxon>Malpighiales</taxon>
        <taxon>Salicaceae</taxon>
        <taxon>Saliceae</taxon>
        <taxon>Populus</taxon>
    </lineage>
</organism>
<sequence>MAAGLQRLKEAPVVSNGSSDPAMAVSTLQGFSGLEEKIIGDHNEESGEREYDVEEEAWQVLYAKVISDVIVPNTWGGFLSQQYATMLGSENNGTELRRANILRLIAVCTKDNLFFAQQAEKKMPI</sequence>
<keyword evidence="2" id="KW-1185">Reference proteome</keyword>
<gene>
    <name evidence="1" type="ORF">D5086_004124</name>
</gene>
<comment type="caution">
    <text evidence="1">The sequence shown here is derived from an EMBL/GenBank/DDBJ whole genome shotgun (WGS) entry which is preliminary data.</text>
</comment>
<accession>A0ACC4CPG9</accession>
<name>A0ACC4CPG9_POPAL</name>
<dbReference type="Proteomes" id="UP000309997">
    <property type="component" value="Unassembled WGS sequence"/>
</dbReference>
<reference evidence="1 2" key="1">
    <citation type="journal article" date="2024" name="Plant Biotechnol. J.">
        <title>Genome and CRISPR/Cas9 system of a widespread forest tree (Populus alba) in the world.</title>
        <authorList>
            <person name="Liu Y.J."/>
            <person name="Jiang P.F."/>
            <person name="Han X.M."/>
            <person name="Li X.Y."/>
            <person name="Wang H.M."/>
            <person name="Wang Y.J."/>
            <person name="Wang X.X."/>
            <person name="Zeng Q.Y."/>
        </authorList>
    </citation>
    <scope>NUCLEOTIDE SEQUENCE [LARGE SCALE GENOMIC DNA]</scope>
    <source>
        <strain evidence="2">cv. PAL-ZL1</strain>
    </source>
</reference>
<protein>
    <submittedName>
        <fullName evidence="1">Uncharacterized protein</fullName>
    </submittedName>
</protein>
<evidence type="ECO:0000313" key="2">
    <source>
        <dbReference type="Proteomes" id="UP000309997"/>
    </source>
</evidence>
<evidence type="ECO:0000313" key="1">
    <source>
        <dbReference type="EMBL" id="KAL3603265.1"/>
    </source>
</evidence>
<proteinExistence type="predicted"/>